<evidence type="ECO:0000313" key="2">
    <source>
        <dbReference type="Proteomes" id="UP000295277"/>
    </source>
</evidence>
<dbReference type="RefSeq" id="WP_132696566.1">
    <property type="nucleotide sequence ID" value="NZ_SLVM01000032.1"/>
</dbReference>
<comment type="caution">
    <text evidence="1">The sequence shown here is derived from an EMBL/GenBank/DDBJ whole genome shotgun (WGS) entry which is preliminary data.</text>
</comment>
<protein>
    <submittedName>
        <fullName evidence="1">Uncharacterized protein</fullName>
    </submittedName>
</protein>
<accession>A0A4R1YJS6</accession>
<reference evidence="1 2" key="1">
    <citation type="submission" date="2019-03" db="EMBL/GenBank/DDBJ databases">
        <title>Genomic Encyclopedia of Type Strains, Phase IV (KMG-IV): sequencing the most valuable type-strain genomes for metagenomic binning, comparative biology and taxonomic classification.</title>
        <authorList>
            <person name="Goeker M."/>
        </authorList>
    </citation>
    <scope>NUCLEOTIDE SEQUENCE [LARGE SCALE GENOMIC DNA]</scope>
    <source>
        <strain evidence="1 2">DSM 21153</strain>
    </source>
</reference>
<sequence length="108" mass="12141">MERADTEKDTLIMDRSMLLRRARAPRLRARSLAELRDLSAALSDACAASKADALRNIRARWADAPEEADESTCGFADLFAALRRVRAELQRRQDERAAAAQRTLALDR</sequence>
<dbReference type="Proteomes" id="UP000295277">
    <property type="component" value="Unassembled WGS sequence"/>
</dbReference>
<organism evidence="1 2">
    <name type="scientific">Rhodovulum steppense</name>
    <dbReference type="NCBI Taxonomy" id="540251"/>
    <lineage>
        <taxon>Bacteria</taxon>
        <taxon>Pseudomonadati</taxon>
        <taxon>Pseudomonadota</taxon>
        <taxon>Alphaproteobacteria</taxon>
        <taxon>Rhodobacterales</taxon>
        <taxon>Paracoccaceae</taxon>
        <taxon>Rhodovulum</taxon>
    </lineage>
</organism>
<dbReference type="EMBL" id="SLVM01000032">
    <property type="protein sequence ID" value="TCM76773.1"/>
    <property type="molecule type" value="Genomic_DNA"/>
</dbReference>
<gene>
    <name evidence="1" type="ORF">EV216_13212</name>
</gene>
<name>A0A4R1YJS6_9RHOB</name>
<dbReference type="AlphaFoldDB" id="A0A4R1YJS6"/>
<proteinExistence type="predicted"/>
<dbReference type="OrthoDB" id="9895463at2"/>
<keyword evidence="2" id="KW-1185">Reference proteome</keyword>
<evidence type="ECO:0000313" key="1">
    <source>
        <dbReference type="EMBL" id="TCM76773.1"/>
    </source>
</evidence>